<proteinExistence type="predicted"/>
<dbReference type="GO" id="GO:0016740">
    <property type="term" value="F:transferase activity"/>
    <property type="evidence" value="ECO:0007669"/>
    <property type="project" value="UniProtKB-KW"/>
</dbReference>
<dbReference type="RefSeq" id="WP_076363183.1">
    <property type="nucleotide sequence ID" value="NZ_FTOM01000001.1"/>
</dbReference>
<protein>
    <submittedName>
        <fullName evidence="8">Phosphotransferase enzyme family protein</fullName>
    </submittedName>
</protein>
<dbReference type="Pfam" id="PF01636">
    <property type="entry name" value="APH"/>
    <property type="match status" value="1"/>
</dbReference>
<sequence>MSDPAVVPPAVTDLTLLALASLVLVCAHALRAARWSLLFPDGSLVPRFSYLLGLSAGYLVNTFVPLRLGELLRIAVVSQRSGHRLALVGATVVVERITDLVAVAAIFAAIALLGGAGAPGWGGPAALIGLAAAGVALALAIPRVMRVRRLLWSLAGLFNTRISLGLADLFWVFSELIASRVVLRLPYLAMSAVMWAAYILSYNLFAAAIGLGSVNATVAILSDPMGSQIDSFGGGGLEGRGLWLAMNYVIYTAGPLAVIQAIGLLLDRRGARRLLEVIRHAGRTGEIGPAGRDRFMTPDVYNRFLSDLFRGADPLATRFWREALGDCVMHRFFNGGSDAITALVEVDERLAIRKFAIGPAGEKLRAQADWLRAHEGGPLPLVRVAGARQSGDVQCYDMPFVVPANDFFDVIHTRDHAHSAALLRQVIDGIEAFHAAHPGPPAEDRVIEAYLDAKARANAQTILAFVRTEIRGESLEINGRRFDLARFETLTDRGWLRAQIRSRRTAVIHGDLTIENIIIAPQEDAGLYVIDPNPDNIFNTPLIDWAKLMQSLHLGYETLNRGLDCTLDGAGAIRVHATRSHAYSRLHDTLVEEFTTRHGPETLRELYFHEIVNYLRLTTYKIRQDRLRGLGFFACTMMILDEYLERWDTN</sequence>
<dbReference type="OrthoDB" id="7954051at2"/>
<evidence type="ECO:0000259" key="7">
    <source>
        <dbReference type="Pfam" id="PF01636"/>
    </source>
</evidence>
<dbReference type="Gene3D" id="3.90.1200.10">
    <property type="match status" value="1"/>
</dbReference>
<reference evidence="9" key="1">
    <citation type="submission" date="2017-01" db="EMBL/GenBank/DDBJ databases">
        <authorList>
            <person name="Varghese N."/>
            <person name="Submissions S."/>
        </authorList>
    </citation>
    <scope>NUCLEOTIDE SEQUENCE [LARGE SCALE GENOMIC DNA]</scope>
    <source>
        <strain evidence="9">DSM 18714</strain>
    </source>
</reference>
<evidence type="ECO:0000256" key="5">
    <source>
        <dbReference type="ARBA" id="ARBA00023136"/>
    </source>
</evidence>
<keyword evidence="4 6" id="KW-1133">Transmembrane helix</keyword>
<evidence type="ECO:0000256" key="3">
    <source>
        <dbReference type="ARBA" id="ARBA00022692"/>
    </source>
</evidence>
<evidence type="ECO:0000256" key="4">
    <source>
        <dbReference type="ARBA" id="ARBA00022989"/>
    </source>
</evidence>
<dbReference type="InterPro" id="IPR022791">
    <property type="entry name" value="L-PG_synthase/AglD"/>
</dbReference>
<dbReference type="STRING" id="407234.SAMN05421795_101339"/>
<evidence type="ECO:0000313" key="9">
    <source>
        <dbReference type="Proteomes" id="UP000186098"/>
    </source>
</evidence>
<feature type="transmembrane region" description="Helical" evidence="6">
    <location>
        <begin position="121"/>
        <end position="141"/>
    </location>
</feature>
<evidence type="ECO:0000256" key="2">
    <source>
        <dbReference type="ARBA" id="ARBA00022475"/>
    </source>
</evidence>
<feature type="transmembrane region" description="Helical" evidence="6">
    <location>
        <begin position="242"/>
        <end position="266"/>
    </location>
</feature>
<keyword evidence="5 6" id="KW-0472">Membrane</keyword>
<evidence type="ECO:0000256" key="1">
    <source>
        <dbReference type="ARBA" id="ARBA00004651"/>
    </source>
</evidence>
<feature type="domain" description="Aminoglycoside phosphotransferase" evidence="7">
    <location>
        <begin position="332"/>
        <end position="531"/>
    </location>
</feature>
<feature type="transmembrane region" description="Helical" evidence="6">
    <location>
        <begin position="87"/>
        <end position="115"/>
    </location>
</feature>
<name>A0A1N7JUH5_9RHOB</name>
<keyword evidence="9" id="KW-1185">Reference proteome</keyword>
<evidence type="ECO:0000256" key="6">
    <source>
        <dbReference type="SAM" id="Phobius"/>
    </source>
</evidence>
<accession>A0A1N7JUH5</accession>
<feature type="transmembrane region" description="Helical" evidence="6">
    <location>
        <begin position="150"/>
        <end position="171"/>
    </location>
</feature>
<organism evidence="8 9">
    <name type="scientific">Phaeovulum vinaykumarii</name>
    <dbReference type="NCBI Taxonomy" id="407234"/>
    <lineage>
        <taxon>Bacteria</taxon>
        <taxon>Pseudomonadati</taxon>
        <taxon>Pseudomonadota</taxon>
        <taxon>Alphaproteobacteria</taxon>
        <taxon>Rhodobacterales</taxon>
        <taxon>Paracoccaceae</taxon>
        <taxon>Phaeovulum</taxon>
    </lineage>
</organism>
<comment type="subcellular location">
    <subcellularLocation>
        <location evidence="1">Cell membrane</location>
        <topology evidence="1">Multi-pass membrane protein</topology>
    </subcellularLocation>
</comment>
<gene>
    <name evidence="8" type="ORF">SAMN05421795_101339</name>
</gene>
<keyword evidence="2" id="KW-1003">Cell membrane</keyword>
<dbReference type="EMBL" id="FTOM01000001">
    <property type="protein sequence ID" value="SIS52886.1"/>
    <property type="molecule type" value="Genomic_DNA"/>
</dbReference>
<dbReference type="Pfam" id="PF03706">
    <property type="entry name" value="LPG_synthase_TM"/>
    <property type="match status" value="1"/>
</dbReference>
<dbReference type="GO" id="GO:0005886">
    <property type="term" value="C:plasma membrane"/>
    <property type="evidence" value="ECO:0007669"/>
    <property type="project" value="UniProtKB-SubCell"/>
</dbReference>
<keyword evidence="3 6" id="KW-0812">Transmembrane</keyword>
<dbReference type="SUPFAM" id="SSF56112">
    <property type="entry name" value="Protein kinase-like (PK-like)"/>
    <property type="match status" value="1"/>
</dbReference>
<dbReference type="InterPro" id="IPR011009">
    <property type="entry name" value="Kinase-like_dom_sf"/>
</dbReference>
<dbReference type="AlphaFoldDB" id="A0A1N7JUH5"/>
<dbReference type="InterPro" id="IPR002575">
    <property type="entry name" value="Aminoglycoside_PTrfase"/>
</dbReference>
<dbReference type="Proteomes" id="UP000186098">
    <property type="component" value="Unassembled WGS sequence"/>
</dbReference>
<keyword evidence="8" id="KW-0808">Transferase</keyword>
<evidence type="ECO:0000313" key="8">
    <source>
        <dbReference type="EMBL" id="SIS52886.1"/>
    </source>
</evidence>